<comment type="caution">
    <text evidence="2">The sequence shown here is derived from an EMBL/GenBank/DDBJ whole genome shotgun (WGS) entry which is preliminary data.</text>
</comment>
<proteinExistence type="predicted"/>
<gene>
    <name evidence="2" type="ORF">LY60_03043</name>
</gene>
<dbReference type="AlphaFoldDB" id="A0A562J4S5"/>
<accession>A0A562J4S5</accession>
<dbReference type="OrthoDB" id="2084522at2"/>
<keyword evidence="1" id="KW-0472">Membrane</keyword>
<evidence type="ECO:0000313" key="2">
    <source>
        <dbReference type="EMBL" id="TWH78201.1"/>
    </source>
</evidence>
<feature type="transmembrane region" description="Helical" evidence="1">
    <location>
        <begin position="27"/>
        <end position="46"/>
    </location>
</feature>
<evidence type="ECO:0000313" key="3">
    <source>
        <dbReference type="Proteomes" id="UP000315343"/>
    </source>
</evidence>
<keyword evidence="1" id="KW-0812">Transmembrane</keyword>
<dbReference type="RefSeq" id="WP_145085568.1">
    <property type="nucleotide sequence ID" value="NZ_DAMBUX010000010.1"/>
</dbReference>
<evidence type="ECO:0000256" key="1">
    <source>
        <dbReference type="SAM" id="Phobius"/>
    </source>
</evidence>
<keyword evidence="1" id="KW-1133">Transmembrane helix</keyword>
<feature type="transmembrane region" description="Helical" evidence="1">
    <location>
        <begin position="52"/>
        <end position="70"/>
    </location>
</feature>
<dbReference type="Proteomes" id="UP000315343">
    <property type="component" value="Unassembled WGS sequence"/>
</dbReference>
<sequence>MDTNIIEKAQWTNSIPIFKNLIILKQLGIAVGLPFGLVITFILISSGWSKDSLYAAALIITALLLAYLLIKVVYGGKYEAEFAVDEKGIYCRTEEKQASKSRLLNGLTVLAGIFSGNPAVSGAGLLAKSKNRIFIPWTNVSKIKYIEKHFVILINGGFAEKITLFCTRENYGEIERIIKGKTNA</sequence>
<protein>
    <submittedName>
        <fullName evidence="2">Uncharacterized protein</fullName>
    </submittedName>
</protein>
<organism evidence="2 3">
    <name type="scientific">Sedimentibacter saalensis</name>
    <dbReference type="NCBI Taxonomy" id="130788"/>
    <lineage>
        <taxon>Bacteria</taxon>
        <taxon>Bacillati</taxon>
        <taxon>Bacillota</taxon>
        <taxon>Tissierellia</taxon>
        <taxon>Sedimentibacter</taxon>
    </lineage>
</organism>
<reference evidence="2 3" key="1">
    <citation type="submission" date="2019-07" db="EMBL/GenBank/DDBJ databases">
        <title>Genomic Encyclopedia of Type Strains, Phase I: the one thousand microbial genomes (KMG-I) project.</title>
        <authorList>
            <person name="Kyrpides N."/>
        </authorList>
    </citation>
    <scope>NUCLEOTIDE SEQUENCE [LARGE SCALE GENOMIC DNA]</scope>
    <source>
        <strain evidence="2 3">DSM 13558</strain>
    </source>
</reference>
<name>A0A562J4S5_9FIRM</name>
<keyword evidence="3" id="KW-1185">Reference proteome</keyword>
<dbReference type="EMBL" id="VLKH01000010">
    <property type="protein sequence ID" value="TWH78201.1"/>
    <property type="molecule type" value="Genomic_DNA"/>
</dbReference>